<feature type="domain" description="LysR substrate-binding" evidence="1">
    <location>
        <begin position="34"/>
        <end position="111"/>
    </location>
</feature>
<name>A0ABX9DDP9_9RHOB</name>
<protein>
    <recommendedName>
        <fullName evidence="1">LysR substrate-binding domain-containing protein</fullName>
    </recommendedName>
</protein>
<dbReference type="Proteomes" id="UP000248659">
    <property type="component" value="Unassembled WGS sequence"/>
</dbReference>
<reference evidence="2 3" key="1">
    <citation type="submission" date="2017-01" db="EMBL/GenBank/DDBJ databases">
        <title>Genome sequence of Rhodovulum viride JA756.</title>
        <authorList>
            <person name="Lakshmi K.V."/>
            <person name="Tushar L.D."/>
            <person name="Sasikala C."/>
            <person name="Venkataramana C."/>
        </authorList>
    </citation>
    <scope>NUCLEOTIDE SEQUENCE [LARGE SCALE GENOMIC DNA]</scope>
    <source>
        <strain evidence="2 3">JA756</strain>
    </source>
</reference>
<evidence type="ECO:0000313" key="2">
    <source>
        <dbReference type="EMBL" id="RAP39502.1"/>
    </source>
</evidence>
<dbReference type="Gene3D" id="3.40.190.290">
    <property type="match status" value="1"/>
</dbReference>
<organism evidence="2 3">
    <name type="scientific">Rhodovulum viride</name>
    <dbReference type="NCBI Taxonomy" id="1231134"/>
    <lineage>
        <taxon>Bacteria</taxon>
        <taxon>Pseudomonadati</taxon>
        <taxon>Pseudomonadota</taxon>
        <taxon>Alphaproteobacteria</taxon>
        <taxon>Rhodobacterales</taxon>
        <taxon>Paracoccaceae</taxon>
        <taxon>Rhodovulum</taxon>
    </lineage>
</organism>
<dbReference type="Pfam" id="PF03466">
    <property type="entry name" value="LysR_substrate"/>
    <property type="match status" value="1"/>
</dbReference>
<sequence>MAQVGHHNLRSFRQLVQRSRALPPTGQSGVRKSPSTWYAETPSTIRRLVEQGLGWAELPFSTVAGSIERGTVKRLKYAFQQSDILEGIDVVWTEQQALGAAARWLRDGLLDLPQQAWRVS</sequence>
<keyword evidence="3" id="KW-1185">Reference proteome</keyword>
<comment type="caution">
    <text evidence="2">The sequence shown here is derived from an EMBL/GenBank/DDBJ whole genome shotgun (WGS) entry which is preliminary data.</text>
</comment>
<dbReference type="InterPro" id="IPR005119">
    <property type="entry name" value="LysR_subst-bd"/>
</dbReference>
<accession>A0ABX9DDP9</accession>
<evidence type="ECO:0000313" key="3">
    <source>
        <dbReference type="Proteomes" id="UP000248659"/>
    </source>
</evidence>
<proteinExistence type="predicted"/>
<evidence type="ECO:0000259" key="1">
    <source>
        <dbReference type="Pfam" id="PF03466"/>
    </source>
</evidence>
<dbReference type="EMBL" id="MUAV01000048">
    <property type="protein sequence ID" value="RAP39502.1"/>
    <property type="molecule type" value="Genomic_DNA"/>
</dbReference>
<dbReference type="SUPFAM" id="SSF53850">
    <property type="entry name" value="Periplasmic binding protein-like II"/>
    <property type="match status" value="1"/>
</dbReference>
<dbReference type="RefSeq" id="WP_112317435.1">
    <property type="nucleotide sequence ID" value="NZ_MUAV01000048.1"/>
</dbReference>
<gene>
    <name evidence="2" type="ORF">BYZ73_20145</name>
</gene>